<dbReference type="InterPro" id="IPR011009">
    <property type="entry name" value="Kinase-like_dom_sf"/>
</dbReference>
<dbReference type="RefSeq" id="XP_002773963.1">
    <property type="nucleotide sequence ID" value="XM_002773917.1"/>
</dbReference>
<name>C5LBF8_PERM5</name>
<reference evidence="7 8" key="1">
    <citation type="submission" date="2008-07" db="EMBL/GenBank/DDBJ databases">
        <authorList>
            <person name="El-Sayed N."/>
            <person name="Caler E."/>
            <person name="Inman J."/>
            <person name="Amedeo P."/>
            <person name="Hass B."/>
            <person name="Wortman J."/>
        </authorList>
    </citation>
    <scope>NUCLEOTIDE SEQUENCE [LARGE SCALE GENOMIC DNA]</scope>
    <source>
        <strain evidence="8">ATCC 50983 / TXsc</strain>
    </source>
</reference>
<dbReference type="Pfam" id="PF00069">
    <property type="entry name" value="Pkinase"/>
    <property type="match status" value="1"/>
</dbReference>
<dbReference type="OMA" id="ISANFRV"/>
<protein>
    <submittedName>
        <fullName evidence="7">Calmodulin-domain protein kinase 1, putative</fullName>
    </submittedName>
</protein>
<comment type="subunit">
    <text evidence="1">Monomer.</text>
</comment>
<dbReference type="InterPro" id="IPR008271">
    <property type="entry name" value="Ser/Thr_kinase_AS"/>
</dbReference>
<gene>
    <name evidence="7" type="ORF">Pmar_PMAR011826</name>
</gene>
<comment type="similarity">
    <text evidence="5">Belongs to the protein kinase superfamily.</text>
</comment>
<dbReference type="GO" id="GO:0005524">
    <property type="term" value="F:ATP binding"/>
    <property type="evidence" value="ECO:0007669"/>
    <property type="project" value="UniProtKB-UniRule"/>
</dbReference>
<dbReference type="SUPFAM" id="SSF56112">
    <property type="entry name" value="Protein kinase-like (PK-like)"/>
    <property type="match status" value="1"/>
</dbReference>
<evidence type="ECO:0000256" key="2">
    <source>
        <dbReference type="ARBA" id="ARBA00022741"/>
    </source>
</evidence>
<keyword evidence="5" id="KW-0723">Serine/threonine-protein kinase</keyword>
<keyword evidence="8" id="KW-1185">Reference proteome</keyword>
<organism evidence="8">
    <name type="scientific">Perkinsus marinus (strain ATCC 50983 / TXsc)</name>
    <dbReference type="NCBI Taxonomy" id="423536"/>
    <lineage>
        <taxon>Eukaryota</taxon>
        <taxon>Sar</taxon>
        <taxon>Alveolata</taxon>
        <taxon>Perkinsozoa</taxon>
        <taxon>Perkinsea</taxon>
        <taxon>Perkinsida</taxon>
        <taxon>Perkinsidae</taxon>
        <taxon>Perkinsus</taxon>
    </lineage>
</organism>
<dbReference type="Proteomes" id="UP000007800">
    <property type="component" value="Unassembled WGS sequence"/>
</dbReference>
<keyword evidence="7" id="KW-0418">Kinase</keyword>
<dbReference type="InterPro" id="IPR000719">
    <property type="entry name" value="Prot_kinase_dom"/>
</dbReference>
<dbReference type="PROSITE" id="PS00108">
    <property type="entry name" value="PROTEIN_KINASE_ST"/>
    <property type="match status" value="1"/>
</dbReference>
<proteinExistence type="inferred from homology"/>
<dbReference type="PANTHER" id="PTHR24347">
    <property type="entry name" value="SERINE/THREONINE-PROTEIN KINASE"/>
    <property type="match status" value="1"/>
</dbReference>
<dbReference type="GeneID" id="9043209"/>
<dbReference type="InParanoid" id="C5LBF8"/>
<evidence type="ECO:0000256" key="1">
    <source>
        <dbReference type="ARBA" id="ARBA00011245"/>
    </source>
</evidence>
<keyword evidence="7" id="KW-0808">Transferase</keyword>
<dbReference type="GO" id="GO:0004674">
    <property type="term" value="F:protein serine/threonine kinase activity"/>
    <property type="evidence" value="ECO:0007669"/>
    <property type="project" value="UniProtKB-KW"/>
</dbReference>
<dbReference type="OrthoDB" id="193931at2759"/>
<feature type="domain" description="Protein kinase" evidence="6">
    <location>
        <begin position="92"/>
        <end position="362"/>
    </location>
</feature>
<evidence type="ECO:0000313" key="7">
    <source>
        <dbReference type="EMBL" id="EER05779.1"/>
    </source>
</evidence>
<evidence type="ECO:0000256" key="4">
    <source>
        <dbReference type="PROSITE-ProRule" id="PRU10141"/>
    </source>
</evidence>
<dbReference type="PROSITE" id="PS00107">
    <property type="entry name" value="PROTEIN_KINASE_ATP"/>
    <property type="match status" value="1"/>
</dbReference>
<dbReference type="Gene3D" id="1.10.510.10">
    <property type="entry name" value="Transferase(Phosphotransferase) domain 1"/>
    <property type="match status" value="1"/>
</dbReference>
<sequence>MQHIFGAHHNPHPQVASPYGIKAGAVGYGLGPAPPAHGYYQAQSPTAQGAPSANHAEALLRSLPDSALIAELERRGVDLHHAALERVIKSNYKVIEEIGKGASGRVYKVDNKIEGGTFALKVVEKNDKMNDEESMGIEIDCLKRMKHANLVNLHELFETNQCIWLVMEYMHGGQIADLFAESDHFSEQLAARAIKQVLSGVHYIHSMGVVHRDLKLENLLLSEKSQQAQVKIADFGLSYVLGKKFEARDSIKLKNCTEIHEPFCGTPLCMAPEVARKRAQYGPQADMWSVGCVLYELLSGLEPFDADTEEELYAAIQDARPSFTDPEWKEATKSAKDLTKKLLTAEPTKRLSAREALEHEWLRGEASDDYLESNDKNVCAHASLRRRSLINGVMA</sequence>
<keyword evidence="2 4" id="KW-0547">Nucleotide-binding</keyword>
<keyword evidence="3 4" id="KW-0067">ATP-binding</keyword>
<dbReference type="FunFam" id="1.10.510.10:FF:000571">
    <property type="entry name" value="Maternal embryonic leucine zipper kinase"/>
    <property type="match status" value="1"/>
</dbReference>
<dbReference type="SMART" id="SM00220">
    <property type="entry name" value="S_TKc"/>
    <property type="match status" value="1"/>
</dbReference>
<evidence type="ECO:0000259" key="6">
    <source>
        <dbReference type="PROSITE" id="PS50011"/>
    </source>
</evidence>
<dbReference type="CDD" id="cd05117">
    <property type="entry name" value="STKc_CAMK"/>
    <property type="match status" value="1"/>
</dbReference>
<accession>C5LBF8</accession>
<evidence type="ECO:0000313" key="8">
    <source>
        <dbReference type="Proteomes" id="UP000007800"/>
    </source>
</evidence>
<dbReference type="EMBL" id="GG680918">
    <property type="protein sequence ID" value="EER05779.1"/>
    <property type="molecule type" value="Genomic_DNA"/>
</dbReference>
<evidence type="ECO:0000256" key="3">
    <source>
        <dbReference type="ARBA" id="ARBA00022840"/>
    </source>
</evidence>
<evidence type="ECO:0000256" key="5">
    <source>
        <dbReference type="RuleBase" id="RU000304"/>
    </source>
</evidence>
<dbReference type="AlphaFoldDB" id="C5LBF8"/>
<dbReference type="PROSITE" id="PS50011">
    <property type="entry name" value="PROTEIN_KINASE_DOM"/>
    <property type="match status" value="1"/>
</dbReference>
<feature type="binding site" evidence="4">
    <location>
        <position position="121"/>
    </location>
    <ligand>
        <name>ATP</name>
        <dbReference type="ChEBI" id="CHEBI:30616"/>
    </ligand>
</feature>
<dbReference type="InterPro" id="IPR017441">
    <property type="entry name" value="Protein_kinase_ATP_BS"/>
</dbReference>